<keyword evidence="6" id="KW-1185">Reference proteome</keyword>
<reference evidence="6" key="1">
    <citation type="journal article" date="2015" name="Genome Announc.">
        <title>Genome sequence of the AIDS-associated pathogen Penicillium marneffei (ATCC18224) and its near taxonomic relative Talaromyces stipitatus (ATCC10500).</title>
        <authorList>
            <person name="Nierman W.C."/>
            <person name="Fedorova-Abrams N.D."/>
            <person name="Andrianopoulos A."/>
        </authorList>
    </citation>
    <scope>NUCLEOTIDE SEQUENCE [LARGE SCALE GENOMIC DNA]</scope>
    <source>
        <strain evidence="6">ATCC 10500 / CBS 375.48 / QM 6759 / NRRL 1006</strain>
    </source>
</reference>
<evidence type="ECO:0000259" key="4">
    <source>
        <dbReference type="Pfam" id="PF10342"/>
    </source>
</evidence>
<dbReference type="InterPro" id="IPR018466">
    <property type="entry name" value="Kre9/Knh1-like_N"/>
</dbReference>
<dbReference type="Pfam" id="PF10342">
    <property type="entry name" value="Kre9_KNH"/>
    <property type="match status" value="1"/>
</dbReference>
<dbReference type="HOGENOM" id="CLU_065618_2_1_1"/>
<dbReference type="OMA" id="TWDVPSK"/>
<dbReference type="RefSeq" id="XP_002483287.1">
    <property type="nucleotide sequence ID" value="XM_002483242.1"/>
</dbReference>
<dbReference type="STRING" id="441959.B8MDX6"/>
<evidence type="ECO:0000313" key="5">
    <source>
        <dbReference type="EMBL" id="EED16053.1"/>
    </source>
</evidence>
<evidence type="ECO:0000256" key="1">
    <source>
        <dbReference type="ARBA" id="ARBA00022729"/>
    </source>
</evidence>
<feature type="signal peptide" evidence="3">
    <location>
        <begin position="1"/>
        <end position="19"/>
    </location>
</feature>
<organism evidence="5 6">
    <name type="scientific">Talaromyces stipitatus (strain ATCC 10500 / CBS 375.48 / QM 6759 / NRRL 1006)</name>
    <name type="common">Penicillium stipitatum</name>
    <dbReference type="NCBI Taxonomy" id="441959"/>
    <lineage>
        <taxon>Eukaryota</taxon>
        <taxon>Fungi</taxon>
        <taxon>Dikarya</taxon>
        <taxon>Ascomycota</taxon>
        <taxon>Pezizomycotina</taxon>
        <taxon>Eurotiomycetes</taxon>
        <taxon>Eurotiomycetidae</taxon>
        <taxon>Eurotiales</taxon>
        <taxon>Trichocomaceae</taxon>
        <taxon>Talaromyces</taxon>
        <taxon>Talaromyces sect. Talaromyces</taxon>
    </lineage>
</organism>
<keyword evidence="1 3" id="KW-0732">Signal</keyword>
<dbReference type="VEuPathDB" id="FungiDB:TSTA_011620"/>
<dbReference type="PANTHER" id="PTHR40633">
    <property type="entry name" value="MATRIX PROTEIN, PUTATIVE (AFU_ORTHOLOGUE AFUA_8G05410)-RELATED"/>
    <property type="match status" value="1"/>
</dbReference>
<accession>B8MDX6</accession>
<dbReference type="eggNOG" id="ENOG502S73X">
    <property type="taxonomic scope" value="Eukaryota"/>
</dbReference>
<gene>
    <name evidence="5" type="ORF">TSTA_011620</name>
</gene>
<evidence type="ECO:0000256" key="3">
    <source>
        <dbReference type="SAM" id="SignalP"/>
    </source>
</evidence>
<feature type="region of interest" description="Disordered" evidence="2">
    <location>
        <begin position="123"/>
        <end position="175"/>
    </location>
</feature>
<evidence type="ECO:0000256" key="2">
    <source>
        <dbReference type="SAM" id="MobiDB-lite"/>
    </source>
</evidence>
<dbReference type="InParanoid" id="B8MDX6"/>
<feature type="compositionally biased region" description="Low complexity" evidence="2">
    <location>
        <begin position="126"/>
        <end position="175"/>
    </location>
</feature>
<proteinExistence type="predicted"/>
<protein>
    <submittedName>
        <fullName evidence="5">GPI anchored protein, putative</fullName>
    </submittedName>
</protein>
<feature type="chain" id="PRO_5002875011" evidence="3">
    <location>
        <begin position="20"/>
        <end position="245"/>
    </location>
</feature>
<dbReference type="PANTHER" id="PTHR40633:SF1">
    <property type="entry name" value="GPI ANCHORED SERINE-THREONINE RICH PROTEIN (AFU_ORTHOLOGUE AFUA_1G03630)"/>
    <property type="match status" value="1"/>
</dbReference>
<dbReference type="OrthoDB" id="2260257at2759"/>
<feature type="domain" description="Yeast cell wall synthesis Kre9/Knh1-like N-terminal" evidence="4">
    <location>
        <begin position="33"/>
        <end position="120"/>
    </location>
</feature>
<dbReference type="Proteomes" id="UP000001745">
    <property type="component" value="Unassembled WGS sequence"/>
</dbReference>
<dbReference type="PhylomeDB" id="B8MDX6"/>
<dbReference type="EMBL" id="EQ962656">
    <property type="protein sequence ID" value="EED16053.1"/>
    <property type="molecule type" value="Genomic_DNA"/>
</dbReference>
<dbReference type="InterPro" id="IPR052982">
    <property type="entry name" value="SRP1/TIP1-like"/>
</dbReference>
<dbReference type="AlphaFoldDB" id="B8MDX6"/>
<name>B8MDX6_TALSN</name>
<dbReference type="GeneID" id="8105003"/>
<sequence length="245" mass="24144">MRLLSIAFGLLATLSLSAAQTSSNPKENAFIVPSAGAQFTAGTTTTLTWNPTTSGTISLRLQWGATTVATDGVVIASAIKNTGSYEWDVPSNIPKESDYFIRISSDADSSIVNYSARFDISGVSGSASTTTSASATSTSASSSSSSSTSSSSSSSSSSSTKSSSTTSSSSSSTSTTLVTSSSTAAVPSSTAASTTSASSTSAAASKTSATATTAPSIIPNLSGAGEIKIPFVMAGIAAFGAYALL</sequence>
<evidence type="ECO:0000313" key="6">
    <source>
        <dbReference type="Proteomes" id="UP000001745"/>
    </source>
</evidence>